<organism evidence="1 2">
    <name type="scientific">Algoriphagus halophilus</name>
    <dbReference type="NCBI Taxonomy" id="226505"/>
    <lineage>
        <taxon>Bacteria</taxon>
        <taxon>Pseudomonadati</taxon>
        <taxon>Bacteroidota</taxon>
        <taxon>Cytophagia</taxon>
        <taxon>Cytophagales</taxon>
        <taxon>Cyclobacteriaceae</taxon>
        <taxon>Algoriphagus</taxon>
    </lineage>
</organism>
<dbReference type="AlphaFoldDB" id="A0A1N6DU74"/>
<gene>
    <name evidence="1" type="ORF">SAMN05444394_1390</name>
</gene>
<dbReference type="OrthoDB" id="9789139at2"/>
<dbReference type="InterPro" id="IPR017601">
    <property type="entry name" value="DGQHR-contain_dom"/>
</dbReference>
<dbReference type="Proteomes" id="UP000185221">
    <property type="component" value="Unassembled WGS sequence"/>
</dbReference>
<evidence type="ECO:0000313" key="1">
    <source>
        <dbReference type="EMBL" id="SIN74244.1"/>
    </source>
</evidence>
<accession>A0A1N6DU74</accession>
<dbReference type="CDD" id="cd16413">
    <property type="entry name" value="DGQHR_domain"/>
    <property type="match status" value="1"/>
</dbReference>
<name>A0A1N6DU74_9BACT</name>
<dbReference type="RefSeq" id="WP_074224059.1">
    <property type="nucleotide sequence ID" value="NZ_FSRC01000001.1"/>
</dbReference>
<reference evidence="2" key="1">
    <citation type="submission" date="2016-11" db="EMBL/GenBank/DDBJ databases">
        <authorList>
            <person name="Varghese N."/>
            <person name="Submissions S."/>
        </authorList>
    </citation>
    <scope>NUCLEOTIDE SEQUENCE [LARGE SCALE GENOMIC DNA]</scope>
    <source>
        <strain evidence="2">DSM 15292</strain>
    </source>
</reference>
<sequence>MIYKFISVEQPIGEFLLCVIPAIDLLNIYSINRREYTGDKGEGNQRQFSSLRVKEIAEFVNTSDSSFPTSIVIALDESDYKIQNNEIELVGRAEIIDGQHRILGLDLAKDKYGVDVINQFNLPCLVMLEPTEEQKAFVFATINGKQQKVNSSVIYDLFGVSDSKDPFTLLHSLARTLNFDNSPFEGRIKMLGTKTNDSESLSQGTFIKTLIPHFSKNPLRDRDIMRKKSYSEFLLNYDKDCILRPYLIDYNLKGLVTLFKNIFGAIEEVWPDEWVNHNEFILSKTTGYIGLMKKAIIPILKHGFETKNLRKDYFKVIFNQMKIDLNDTPLTKEVFNPGSIGEKKIEDFVLGAFNKVKNSV</sequence>
<dbReference type="EMBL" id="FSRC01000001">
    <property type="protein sequence ID" value="SIN74244.1"/>
    <property type="molecule type" value="Genomic_DNA"/>
</dbReference>
<dbReference type="Pfam" id="PF14072">
    <property type="entry name" value="DndB"/>
    <property type="match status" value="1"/>
</dbReference>
<keyword evidence="2" id="KW-1185">Reference proteome</keyword>
<dbReference type="NCBIfam" id="TIGR03187">
    <property type="entry name" value="DGQHR"/>
    <property type="match status" value="1"/>
</dbReference>
<proteinExistence type="predicted"/>
<dbReference type="InterPro" id="IPR017642">
    <property type="entry name" value="DNA_S_mod_DndB"/>
</dbReference>
<evidence type="ECO:0000313" key="2">
    <source>
        <dbReference type="Proteomes" id="UP000185221"/>
    </source>
</evidence>
<protein>
    <submittedName>
        <fullName evidence="1">DGQHR domain-containing protein</fullName>
    </submittedName>
</protein>